<dbReference type="EMBL" id="CP157484">
    <property type="protein sequence ID" value="XBO38195.1"/>
    <property type="molecule type" value="Genomic_DNA"/>
</dbReference>
<feature type="region of interest" description="Disordered" evidence="1">
    <location>
        <begin position="54"/>
        <end position="75"/>
    </location>
</feature>
<dbReference type="RefSeq" id="WP_406855032.1">
    <property type="nucleotide sequence ID" value="NZ_CP157484.1"/>
</dbReference>
<sequence>MSEVEQQGRAVAVIAPLDPARAEPARDSESLPGAPRADAAFLAQLVAMREALPSQRAKRRAAPDEGAAAYRSSSVLRRPATRAGLDVVA</sequence>
<gene>
    <name evidence="2" type="ORF">ABEG18_21190</name>
</gene>
<feature type="compositionally biased region" description="Basic and acidic residues" evidence="1">
    <location>
        <begin position="20"/>
        <end position="29"/>
    </location>
</feature>
<organism evidence="2">
    <name type="scientific">Alsobacter sp. KACC 23698</name>
    <dbReference type="NCBI Taxonomy" id="3149229"/>
    <lineage>
        <taxon>Bacteria</taxon>
        <taxon>Pseudomonadati</taxon>
        <taxon>Pseudomonadota</taxon>
        <taxon>Alphaproteobacteria</taxon>
        <taxon>Hyphomicrobiales</taxon>
        <taxon>Alsobacteraceae</taxon>
        <taxon>Alsobacter</taxon>
    </lineage>
</organism>
<proteinExistence type="predicted"/>
<name>A0AAU7JDH4_9HYPH</name>
<reference evidence="2" key="1">
    <citation type="submission" date="2024-05" db="EMBL/GenBank/DDBJ databases">
        <authorList>
            <person name="Kim S."/>
            <person name="Heo J."/>
            <person name="Choi H."/>
            <person name="Choi Y."/>
            <person name="Kwon S.-W."/>
            <person name="Kim Y."/>
        </authorList>
    </citation>
    <scope>NUCLEOTIDE SEQUENCE</scope>
    <source>
        <strain evidence="2">KACC 23698</strain>
    </source>
</reference>
<protein>
    <submittedName>
        <fullName evidence="2">Uncharacterized protein</fullName>
    </submittedName>
</protein>
<evidence type="ECO:0000313" key="2">
    <source>
        <dbReference type="EMBL" id="XBO38195.1"/>
    </source>
</evidence>
<accession>A0AAU7JDH4</accession>
<evidence type="ECO:0000256" key="1">
    <source>
        <dbReference type="SAM" id="MobiDB-lite"/>
    </source>
</evidence>
<feature type="region of interest" description="Disordered" evidence="1">
    <location>
        <begin position="1"/>
        <end position="33"/>
    </location>
</feature>
<dbReference type="AlphaFoldDB" id="A0AAU7JDH4"/>